<dbReference type="FunFam" id="2.60.120.10:FF:000024">
    <property type="entry name" value="Cyclic nucleotide-gated ion channel 1"/>
    <property type="match status" value="1"/>
</dbReference>
<name>A0A5P1EV38_ASPOF</name>
<dbReference type="InterPro" id="IPR000595">
    <property type="entry name" value="cNMP-bd_dom"/>
</dbReference>
<keyword evidence="3" id="KW-0813">Transport</keyword>
<accession>A0A5P1EV38</accession>
<evidence type="ECO:0000256" key="11">
    <source>
        <dbReference type="SAM" id="Phobius"/>
    </source>
</evidence>
<reference evidence="14" key="1">
    <citation type="journal article" date="2017" name="Nat. Commun.">
        <title>The asparagus genome sheds light on the origin and evolution of a young Y chromosome.</title>
        <authorList>
            <person name="Harkess A."/>
            <person name="Zhou J."/>
            <person name="Xu C."/>
            <person name="Bowers J.E."/>
            <person name="Van der Hulst R."/>
            <person name="Ayyampalayam S."/>
            <person name="Mercati F."/>
            <person name="Riccardi P."/>
            <person name="McKain M.R."/>
            <person name="Kakrana A."/>
            <person name="Tang H."/>
            <person name="Ray J."/>
            <person name="Groenendijk J."/>
            <person name="Arikit S."/>
            <person name="Mathioni S.M."/>
            <person name="Nakano M."/>
            <person name="Shan H."/>
            <person name="Telgmann-Rauber A."/>
            <person name="Kanno A."/>
            <person name="Yue Z."/>
            <person name="Chen H."/>
            <person name="Li W."/>
            <person name="Chen Y."/>
            <person name="Xu X."/>
            <person name="Zhang Y."/>
            <person name="Luo S."/>
            <person name="Chen H."/>
            <person name="Gao J."/>
            <person name="Mao Z."/>
            <person name="Pires J.C."/>
            <person name="Luo M."/>
            <person name="Kudrna D."/>
            <person name="Wing R.A."/>
            <person name="Meyers B.C."/>
            <person name="Yi K."/>
            <person name="Kong H."/>
            <person name="Lavrijsen P."/>
            <person name="Sunseri F."/>
            <person name="Falavigna A."/>
            <person name="Ye Y."/>
            <person name="Leebens-Mack J.H."/>
            <person name="Chen G."/>
        </authorList>
    </citation>
    <scope>NUCLEOTIDE SEQUENCE [LARGE SCALE GENOMIC DNA]</scope>
    <source>
        <strain evidence="14">cv. DH0086</strain>
    </source>
</reference>
<gene>
    <name evidence="13" type="ORF">A4U43_C05F25430</name>
</gene>
<keyword evidence="14" id="KW-1185">Reference proteome</keyword>
<feature type="transmembrane region" description="Helical" evidence="11">
    <location>
        <begin position="372"/>
        <end position="390"/>
    </location>
</feature>
<dbReference type="GO" id="GO:0016020">
    <property type="term" value="C:membrane"/>
    <property type="evidence" value="ECO:0007669"/>
    <property type="project" value="InterPro"/>
</dbReference>
<keyword evidence="5 11" id="KW-1133">Transmembrane helix</keyword>
<dbReference type="SUPFAM" id="SSF81324">
    <property type="entry name" value="Voltage-gated potassium channels"/>
    <property type="match status" value="1"/>
</dbReference>
<feature type="transmembrane region" description="Helical" evidence="11">
    <location>
        <begin position="75"/>
        <end position="98"/>
    </location>
</feature>
<feature type="region of interest" description="Disordered" evidence="10">
    <location>
        <begin position="649"/>
        <end position="677"/>
    </location>
</feature>
<dbReference type="InterPro" id="IPR003938">
    <property type="entry name" value="K_chnl_volt-dep_EAG/ELK/ERG"/>
</dbReference>
<dbReference type="Gene3D" id="2.60.120.10">
    <property type="entry name" value="Jelly Rolls"/>
    <property type="match status" value="1"/>
</dbReference>
<dbReference type="SUPFAM" id="SSF51206">
    <property type="entry name" value="cAMP-binding domain-like"/>
    <property type="match status" value="1"/>
</dbReference>
<feature type="compositionally biased region" description="Polar residues" evidence="10">
    <location>
        <begin position="666"/>
        <end position="677"/>
    </location>
</feature>
<dbReference type="GO" id="GO:0012505">
    <property type="term" value="C:endomembrane system"/>
    <property type="evidence" value="ECO:0007669"/>
    <property type="project" value="UniProtKB-SubCell"/>
</dbReference>
<dbReference type="CDD" id="cd00038">
    <property type="entry name" value="CAP_ED"/>
    <property type="match status" value="1"/>
</dbReference>
<feature type="domain" description="Cyclic nucleotide-binding" evidence="12">
    <location>
        <begin position="476"/>
        <end position="559"/>
    </location>
</feature>
<organism evidence="13 14">
    <name type="scientific">Asparagus officinalis</name>
    <name type="common">Garden asparagus</name>
    <dbReference type="NCBI Taxonomy" id="4686"/>
    <lineage>
        <taxon>Eukaryota</taxon>
        <taxon>Viridiplantae</taxon>
        <taxon>Streptophyta</taxon>
        <taxon>Embryophyta</taxon>
        <taxon>Tracheophyta</taxon>
        <taxon>Spermatophyta</taxon>
        <taxon>Magnoliopsida</taxon>
        <taxon>Liliopsida</taxon>
        <taxon>Asparagales</taxon>
        <taxon>Asparagaceae</taxon>
        <taxon>Asparagoideae</taxon>
        <taxon>Asparagus</taxon>
    </lineage>
</organism>
<feature type="transmembrane region" description="Helical" evidence="11">
    <location>
        <begin position="240"/>
        <end position="266"/>
    </location>
</feature>
<feature type="transmembrane region" description="Helical" evidence="11">
    <location>
        <begin position="174"/>
        <end position="196"/>
    </location>
</feature>
<evidence type="ECO:0000313" key="13">
    <source>
        <dbReference type="EMBL" id="ONK69664.1"/>
    </source>
</evidence>
<evidence type="ECO:0000256" key="4">
    <source>
        <dbReference type="ARBA" id="ARBA00022692"/>
    </source>
</evidence>
<feature type="transmembrane region" description="Helical" evidence="11">
    <location>
        <begin position="208"/>
        <end position="228"/>
    </location>
</feature>
<evidence type="ECO:0000256" key="2">
    <source>
        <dbReference type="ARBA" id="ARBA00010486"/>
    </source>
</evidence>
<dbReference type="EMBL" id="CM007385">
    <property type="protein sequence ID" value="ONK69664.1"/>
    <property type="molecule type" value="Genomic_DNA"/>
</dbReference>
<evidence type="ECO:0000256" key="3">
    <source>
        <dbReference type="ARBA" id="ARBA00022448"/>
    </source>
</evidence>
<comment type="similarity">
    <text evidence="2">Belongs to the cyclic nucleotide-gated cation channel (TC 1.A.1.5) family.</text>
</comment>
<dbReference type="Pfam" id="PF00520">
    <property type="entry name" value="Ion_trans"/>
    <property type="match status" value="1"/>
</dbReference>
<evidence type="ECO:0000256" key="7">
    <source>
        <dbReference type="ARBA" id="ARBA00023136"/>
    </source>
</evidence>
<dbReference type="GO" id="GO:0005249">
    <property type="term" value="F:voltage-gated potassium channel activity"/>
    <property type="evidence" value="ECO:0007669"/>
    <property type="project" value="InterPro"/>
</dbReference>
<dbReference type="Proteomes" id="UP000243459">
    <property type="component" value="Chromosome 5"/>
</dbReference>
<proteinExistence type="inferred from homology"/>
<dbReference type="Gene3D" id="1.10.287.70">
    <property type="match status" value="1"/>
</dbReference>
<dbReference type="OrthoDB" id="421226at2759"/>
<dbReference type="InterPro" id="IPR018490">
    <property type="entry name" value="cNMP-bd_dom_sf"/>
</dbReference>
<evidence type="ECO:0000256" key="10">
    <source>
        <dbReference type="SAM" id="MobiDB-lite"/>
    </source>
</evidence>
<comment type="subcellular location">
    <subcellularLocation>
        <location evidence="1">Endomembrane system</location>
        <topology evidence="1">Multi-pass membrane protein</topology>
    </subcellularLocation>
</comment>
<dbReference type="CDD" id="cd23767">
    <property type="entry name" value="IQCD"/>
    <property type="match status" value="1"/>
</dbReference>
<dbReference type="OMA" id="CDMAPNQ"/>
<keyword evidence="6" id="KW-0406">Ion transport</keyword>
<feature type="region of interest" description="Disordered" evidence="10">
    <location>
        <begin position="700"/>
        <end position="720"/>
    </location>
</feature>
<evidence type="ECO:0000256" key="5">
    <source>
        <dbReference type="ARBA" id="ARBA00022989"/>
    </source>
</evidence>
<dbReference type="PANTHER" id="PTHR45651">
    <property type="entry name" value="CYCLIC NUCLEOTIDE-GATED ION CHANNEL 15-RELATED-RELATED"/>
    <property type="match status" value="1"/>
</dbReference>
<feature type="compositionally biased region" description="Basic and acidic residues" evidence="10">
    <location>
        <begin position="700"/>
        <end position="711"/>
    </location>
</feature>
<keyword evidence="8" id="KW-1071">Ligand-gated ion channel</keyword>
<dbReference type="Gramene" id="ONK69664">
    <property type="protein sequence ID" value="ONK69664"/>
    <property type="gene ID" value="A4U43_C05F25430"/>
</dbReference>
<evidence type="ECO:0000313" key="14">
    <source>
        <dbReference type="Proteomes" id="UP000243459"/>
    </source>
</evidence>
<evidence type="ECO:0000256" key="6">
    <source>
        <dbReference type="ARBA" id="ARBA00023065"/>
    </source>
</evidence>
<sequence length="720" mass="82801">MFGSKRRVDDEMELKKDRTVRFYPEERQNPSKPVYQLPKTGGLSRVSPGNVGKSKVFPEDHEPWRKRIFDPGSEIVLKWNHIFLISCLVALFIDPLYFYLPSVDNDNNTSCIKLDHNLSIVVTFFRTLADLFYMLHIAIKFRTAYVAPSSRVFGRGELVMDPKKIRMKYLKTDFFVDLAAALPLPQIVIWLVIPAIRNSNAEYNNNALALIVLIQYVPRLYLIFPLSLQIIKATGVVTKTAWAGAVYNLLLYMIASHVFGAAWYLLSVERQTTCWRSECHKEHNIGCITKFLDCDFSSHTDRQIWANKTQVFSKCNADGSISFQYGIFANALTTGAVSSDFIRKYFFCLWWGLQQLSSYGQNLQTSTFIGETSFSIVMAIIGLVLFAHLIGNMQTYLQSITVRLEEWRLKRRDTEEWMRHRQLPHDLRARVRRFVQYKWLATRGVDEEAILQTLPSDLRRDIQRHLCLDLVRRVPFFSQMDDQLLDAICERLVSSLSTEGTYIVREGDPVTEMLFVIRGRLESSTTNGGRTGFFNSITLRPGDFCGEELLAWALLPKSTVNLPTSTRTVRALVEVEAFALRAEDLKFVANQFRRLHSKKLQHTFRFYSHHWRTWAACFIQAAWRRFKRRKMAKDLRMRQLSASASFASSISDEQSNEESGLEDISRSSSVPNTSQQTKHFGAMMLASKFAASTRVGAQKMKDLPKLQKPDEPDFSAEGYD</sequence>
<evidence type="ECO:0000259" key="12">
    <source>
        <dbReference type="PROSITE" id="PS50042"/>
    </source>
</evidence>
<dbReference type="FunFam" id="1.10.287.630:FF:000003">
    <property type="entry name" value="Cyclic nucleotide-gated ion channel 1"/>
    <property type="match status" value="1"/>
</dbReference>
<dbReference type="InterPro" id="IPR014710">
    <property type="entry name" value="RmlC-like_jellyroll"/>
</dbReference>
<evidence type="ECO:0000256" key="8">
    <source>
        <dbReference type="ARBA" id="ARBA00023286"/>
    </source>
</evidence>
<dbReference type="PROSITE" id="PS50042">
    <property type="entry name" value="CNMP_BINDING_3"/>
    <property type="match status" value="1"/>
</dbReference>
<dbReference type="PRINTS" id="PR01463">
    <property type="entry name" value="EAGCHANLFMLY"/>
</dbReference>
<keyword evidence="7 11" id="KW-0472">Membrane</keyword>
<dbReference type="AlphaFoldDB" id="A0A5P1EV38"/>
<evidence type="ECO:0000256" key="9">
    <source>
        <dbReference type="ARBA" id="ARBA00023303"/>
    </source>
</evidence>
<dbReference type="Pfam" id="PF00027">
    <property type="entry name" value="cNMP_binding"/>
    <property type="match status" value="1"/>
</dbReference>
<dbReference type="PANTHER" id="PTHR45651:SF9">
    <property type="entry name" value="CYCLIC NUCLEOTIDE-GATED ION CHANNEL 14-RELATED"/>
    <property type="match status" value="1"/>
</dbReference>
<keyword evidence="4 11" id="KW-0812">Transmembrane</keyword>
<protein>
    <recommendedName>
        <fullName evidence="12">Cyclic nucleotide-binding domain-containing protein</fullName>
    </recommendedName>
</protein>
<evidence type="ECO:0000256" key="1">
    <source>
        <dbReference type="ARBA" id="ARBA00004127"/>
    </source>
</evidence>
<dbReference type="SMART" id="SM00100">
    <property type="entry name" value="cNMP"/>
    <property type="match status" value="1"/>
</dbReference>
<dbReference type="Gene3D" id="1.10.287.630">
    <property type="entry name" value="Helix hairpin bin"/>
    <property type="match status" value="1"/>
</dbReference>
<keyword evidence="9" id="KW-0407">Ion channel</keyword>
<dbReference type="InterPro" id="IPR005821">
    <property type="entry name" value="Ion_trans_dom"/>
</dbReference>